<gene>
    <name evidence="2" type="ORF">HAP41_0000045150</name>
</gene>
<dbReference type="Gene3D" id="3.30.1370.120">
    <property type="match status" value="1"/>
</dbReference>
<feature type="region of interest" description="Disordered" evidence="1">
    <location>
        <begin position="207"/>
        <end position="232"/>
    </location>
</feature>
<dbReference type="RefSeq" id="WP_166071915.1">
    <property type="nucleotide sequence ID" value="NZ_CP096255.1"/>
</dbReference>
<evidence type="ECO:0000256" key="1">
    <source>
        <dbReference type="SAM" id="MobiDB-lite"/>
    </source>
</evidence>
<name>A0A8T5UXB6_9BRAD</name>
<evidence type="ECO:0000313" key="3">
    <source>
        <dbReference type="Proteomes" id="UP000551709"/>
    </source>
</evidence>
<feature type="compositionally biased region" description="Basic and acidic residues" evidence="1">
    <location>
        <begin position="207"/>
        <end position="225"/>
    </location>
</feature>
<accession>A0A8T5UXB6</accession>
<evidence type="ECO:0000313" key="2">
    <source>
        <dbReference type="EMBL" id="UPT87244.1"/>
    </source>
</evidence>
<dbReference type="InterPro" id="IPR038591">
    <property type="entry name" value="NolW-like_sf"/>
</dbReference>
<dbReference type="Gene3D" id="3.55.50.30">
    <property type="match status" value="1"/>
</dbReference>
<dbReference type="AlphaFoldDB" id="A0A8T5UXB6"/>
<sequence>MLIRSTTVNILRRVLHVGVFVYLGSVSALGASLSLPSAPYSYTVLDQDLSAALQEFGNNHNIRVNVSAEVKGRIRGRMPDQPPREFLERLTNLYNLQWYYDGLVLYISAAQEAQSRLIVLNPISFDAFRTALDVLNISDERYIVKPAPGDGLVLASGPPRFIALVDQTLKGLVAEAQARRNPTAAEKPPLGSVLMLFRGSSSTVIRDGRPESHYSSEAQHQDGIAREAAGQK</sequence>
<dbReference type="EMBL" id="CP096255">
    <property type="protein sequence ID" value="UPT87244.1"/>
    <property type="molecule type" value="Genomic_DNA"/>
</dbReference>
<protein>
    <submittedName>
        <fullName evidence="2">Nodulation protein NolW</fullName>
    </submittedName>
</protein>
<dbReference type="Proteomes" id="UP000551709">
    <property type="component" value="Chromosome"/>
</dbReference>
<organism evidence="2 3">
    <name type="scientific">Bradyrhizobium barranii subsp. apii</name>
    <dbReference type="NCBI Taxonomy" id="2819348"/>
    <lineage>
        <taxon>Bacteria</taxon>
        <taxon>Pseudomonadati</taxon>
        <taxon>Pseudomonadota</taxon>
        <taxon>Alphaproteobacteria</taxon>
        <taxon>Hyphomicrobiales</taxon>
        <taxon>Nitrobacteraceae</taxon>
        <taxon>Bradyrhizobium</taxon>
        <taxon>Bradyrhizobium barranii</taxon>
    </lineage>
</organism>
<proteinExistence type="predicted"/>
<reference evidence="2" key="1">
    <citation type="journal article" date="2017" name="Syst. Appl. Microbiol.">
        <title>Soybeans inoculated with root zone soils of Canadian native legumes harbour diverse and novel Bradyrhizobium spp. that possess agricultural potential.</title>
        <authorList>
            <person name="Bromfield E.S.P."/>
            <person name="Cloutier S."/>
            <person name="Tambong J.T."/>
            <person name="Tran Thi T.V."/>
        </authorList>
    </citation>
    <scope>NUCLEOTIDE SEQUENCE</scope>
    <source>
        <strain evidence="2">1S5</strain>
    </source>
</reference>
<reference evidence="2" key="2">
    <citation type="submission" date="2022-04" db="EMBL/GenBank/DDBJ databases">
        <authorList>
            <person name="Bromfield E.S.P."/>
            <person name="Cloutier S."/>
        </authorList>
    </citation>
    <scope>NUCLEOTIDE SEQUENCE</scope>
    <source>
        <strain evidence="2">1S5</strain>
    </source>
</reference>